<dbReference type="Proteomes" id="UP001523369">
    <property type="component" value="Unassembled WGS sequence"/>
</dbReference>
<dbReference type="RefSeq" id="WP_253239723.1">
    <property type="nucleotide sequence ID" value="NZ_JAMYJR010000027.1"/>
</dbReference>
<evidence type="ECO:0008006" key="3">
    <source>
        <dbReference type="Google" id="ProtNLM"/>
    </source>
</evidence>
<reference evidence="1 2" key="1">
    <citation type="submission" date="2022-06" db="EMBL/GenBank/DDBJ databases">
        <title>New Species of the Genus Actinoplanes, ActinopZanes ferrugineus.</title>
        <authorList>
            <person name="Ding P."/>
        </authorList>
    </citation>
    <scope>NUCLEOTIDE SEQUENCE [LARGE SCALE GENOMIC DNA]</scope>
    <source>
        <strain evidence="1 2">TRM88003</strain>
    </source>
</reference>
<gene>
    <name evidence="1" type="ORF">M1L60_23905</name>
</gene>
<evidence type="ECO:0000313" key="1">
    <source>
        <dbReference type="EMBL" id="MCO8273644.1"/>
    </source>
</evidence>
<dbReference type="Gene3D" id="3.40.50.1820">
    <property type="entry name" value="alpha/beta hydrolase"/>
    <property type="match status" value="1"/>
</dbReference>
<sequence length="63" mass="6903">MPGWPGAEDCPPQPMIGQTRAVFERYAAAGGSFREVVYADCGHSPHIERPAEVTAELLRLFTD</sequence>
<evidence type="ECO:0000313" key="2">
    <source>
        <dbReference type="Proteomes" id="UP001523369"/>
    </source>
</evidence>
<dbReference type="SUPFAM" id="SSF53474">
    <property type="entry name" value="alpha/beta-Hydrolases"/>
    <property type="match status" value="1"/>
</dbReference>
<dbReference type="InterPro" id="IPR029058">
    <property type="entry name" value="AB_hydrolase_fold"/>
</dbReference>
<organism evidence="1 2">
    <name type="scientific">Paractinoplanes aksuensis</name>
    <dbReference type="NCBI Taxonomy" id="2939490"/>
    <lineage>
        <taxon>Bacteria</taxon>
        <taxon>Bacillati</taxon>
        <taxon>Actinomycetota</taxon>
        <taxon>Actinomycetes</taxon>
        <taxon>Micromonosporales</taxon>
        <taxon>Micromonosporaceae</taxon>
        <taxon>Paractinoplanes</taxon>
    </lineage>
</organism>
<protein>
    <recommendedName>
        <fullName evidence="3">Alpha/beta hydrolase</fullName>
    </recommendedName>
</protein>
<accession>A0ABT1DS35</accession>
<proteinExistence type="predicted"/>
<name>A0ABT1DS35_9ACTN</name>
<keyword evidence="2" id="KW-1185">Reference proteome</keyword>
<comment type="caution">
    <text evidence="1">The sequence shown here is derived from an EMBL/GenBank/DDBJ whole genome shotgun (WGS) entry which is preliminary data.</text>
</comment>
<dbReference type="EMBL" id="JAMYJR010000027">
    <property type="protein sequence ID" value="MCO8273644.1"/>
    <property type="molecule type" value="Genomic_DNA"/>
</dbReference>